<dbReference type="InterPro" id="IPR029063">
    <property type="entry name" value="SAM-dependent_MTases_sf"/>
</dbReference>
<keyword evidence="4 6" id="KW-0949">S-adenosyl-L-methionine</keyword>
<feature type="binding site" evidence="6">
    <location>
        <position position="116"/>
    </location>
    <ligand>
        <name>S-adenosyl-L-methionine</name>
        <dbReference type="ChEBI" id="CHEBI:59789"/>
    </ligand>
</feature>
<reference evidence="8 9" key="1">
    <citation type="submission" date="2023-10" db="EMBL/GenBank/DDBJ databases">
        <title>Virgibacillus soli CC-YMP-6 genome.</title>
        <authorList>
            <person name="Miliotis G."/>
            <person name="Sengupta P."/>
            <person name="Hameed A."/>
            <person name="Chuvochina M."/>
            <person name="Mcdonagh F."/>
            <person name="Simpson A.C."/>
            <person name="Singh N.K."/>
            <person name="Rekha P.D."/>
            <person name="Raman K."/>
            <person name="Hugenholtz P."/>
            <person name="Venkateswaran K."/>
        </authorList>
    </citation>
    <scope>NUCLEOTIDE SEQUENCE [LARGE SCALE GENOMIC DNA]</scope>
    <source>
        <strain evidence="8 9">CC-YMP-6</strain>
    </source>
</reference>
<evidence type="ECO:0000313" key="8">
    <source>
        <dbReference type="EMBL" id="MDY0408129.1"/>
    </source>
</evidence>
<feature type="binding site" evidence="6">
    <location>
        <position position="135"/>
    </location>
    <ligand>
        <name>S-adenosyl-L-methionine</name>
        <dbReference type="ChEBI" id="CHEBI:59789"/>
    </ligand>
</feature>
<dbReference type="GO" id="GO:0008168">
    <property type="term" value="F:methyltransferase activity"/>
    <property type="evidence" value="ECO:0007669"/>
    <property type="project" value="UniProtKB-KW"/>
</dbReference>
<dbReference type="RefSeq" id="WP_320378887.1">
    <property type="nucleotide sequence ID" value="NZ_JAWDIQ010000001.1"/>
</dbReference>
<dbReference type="PANTHER" id="PTHR22807:SF53">
    <property type="entry name" value="RIBOSOMAL RNA SMALL SUBUNIT METHYLTRANSFERASE B-RELATED"/>
    <property type="match status" value="1"/>
</dbReference>
<proteinExistence type="inferred from homology"/>
<evidence type="ECO:0000256" key="1">
    <source>
        <dbReference type="ARBA" id="ARBA00007494"/>
    </source>
</evidence>
<evidence type="ECO:0000256" key="4">
    <source>
        <dbReference type="ARBA" id="ARBA00022691"/>
    </source>
</evidence>
<keyword evidence="9" id="KW-1185">Reference proteome</keyword>
<dbReference type="GO" id="GO:0032259">
    <property type="term" value="P:methylation"/>
    <property type="evidence" value="ECO:0007669"/>
    <property type="project" value="UniProtKB-KW"/>
</dbReference>
<protein>
    <submittedName>
        <fullName evidence="8">16S rRNA (Cytosine(967)-C(5))-methyltransferase RsmB</fullName>
        <ecNumber evidence="8">2.1.1.176</ecNumber>
    </submittedName>
</protein>
<keyword evidence="2 6" id="KW-0489">Methyltransferase</keyword>
<dbReference type="SUPFAM" id="SSF53335">
    <property type="entry name" value="S-adenosyl-L-methionine-dependent methyltransferases"/>
    <property type="match status" value="1"/>
</dbReference>
<name>A0ABU5CP59_9BACI</name>
<dbReference type="EC" id="2.1.1.176" evidence="8"/>
<dbReference type="PROSITE" id="PS51686">
    <property type="entry name" value="SAM_MT_RSMB_NOP"/>
    <property type="match status" value="1"/>
</dbReference>
<dbReference type="InterPro" id="IPR001678">
    <property type="entry name" value="MeTrfase_RsmB-F_NOP2_dom"/>
</dbReference>
<dbReference type="Gene3D" id="3.40.50.150">
    <property type="entry name" value="Vaccinia Virus protein VP39"/>
    <property type="match status" value="1"/>
</dbReference>
<organism evidence="8 9">
    <name type="scientific">Paracerasibacillus soli</name>
    <dbReference type="NCBI Taxonomy" id="480284"/>
    <lineage>
        <taxon>Bacteria</taxon>
        <taxon>Bacillati</taxon>
        <taxon>Bacillota</taxon>
        <taxon>Bacilli</taxon>
        <taxon>Bacillales</taxon>
        <taxon>Bacillaceae</taxon>
        <taxon>Paracerasibacillus</taxon>
    </lineage>
</organism>
<comment type="caution">
    <text evidence="8">The sequence shown here is derived from an EMBL/GenBank/DDBJ whole genome shotgun (WGS) entry which is preliminary data.</text>
</comment>
<evidence type="ECO:0000256" key="6">
    <source>
        <dbReference type="PROSITE-ProRule" id="PRU01023"/>
    </source>
</evidence>
<evidence type="ECO:0000256" key="5">
    <source>
        <dbReference type="ARBA" id="ARBA00022884"/>
    </source>
</evidence>
<feature type="binding site" evidence="6">
    <location>
        <position position="89"/>
    </location>
    <ligand>
        <name>S-adenosyl-L-methionine</name>
        <dbReference type="ChEBI" id="CHEBI:59789"/>
    </ligand>
</feature>
<dbReference type="InterPro" id="IPR018314">
    <property type="entry name" value="RsmB/NOL1/NOP2-like_CS"/>
</dbReference>
<dbReference type="EMBL" id="JAWDIQ010000001">
    <property type="protein sequence ID" value="MDY0408129.1"/>
    <property type="molecule type" value="Genomic_DNA"/>
</dbReference>
<keyword evidence="5 6" id="KW-0694">RNA-binding</keyword>
<dbReference type="NCBIfam" id="NF011494">
    <property type="entry name" value="PRK14902.1"/>
    <property type="match status" value="1"/>
</dbReference>
<evidence type="ECO:0000313" key="9">
    <source>
        <dbReference type="Proteomes" id="UP001275315"/>
    </source>
</evidence>
<dbReference type="InterPro" id="IPR023267">
    <property type="entry name" value="RCMT"/>
</dbReference>
<dbReference type="PROSITE" id="PS01153">
    <property type="entry name" value="NOL1_NOP2_SUN"/>
    <property type="match status" value="1"/>
</dbReference>
<dbReference type="Proteomes" id="UP001275315">
    <property type="component" value="Unassembled WGS sequence"/>
</dbReference>
<evidence type="ECO:0000256" key="3">
    <source>
        <dbReference type="ARBA" id="ARBA00022679"/>
    </source>
</evidence>
<dbReference type="PRINTS" id="PR02008">
    <property type="entry name" value="RCMTFAMILY"/>
</dbReference>
<sequence length="255" mass="28540">MKKLQAEGFEVEKSIVSNQGIVIKKGNILKSALFKDGYVTIQDQSSMLVGEAVDTKPNMVVLDTCSAPGGKVTHLAEKMRNEGIVKAHDLHKKKIRLVENKAKELSLSIIDASAADARTLGEIYPQQHFDRILVDAPCSGLGVIRSKPDIKYRKKEEDIESLAKIQYDILHRVSSLLKIGGYLVYSTCTVDQSENEMVIKKFLEQHSNYSGDQMFVDSLPEQVIQHASSGNYWIQLFPHSIESDGFFIARLTRTK</sequence>
<feature type="domain" description="SAM-dependent MTase RsmB/NOP-type" evidence="7">
    <location>
        <begin position="1"/>
        <end position="254"/>
    </location>
</feature>
<dbReference type="PANTHER" id="PTHR22807">
    <property type="entry name" value="NOP2 YEAST -RELATED NOL1/NOP2/FMU SUN DOMAIN-CONTAINING"/>
    <property type="match status" value="1"/>
</dbReference>
<accession>A0ABU5CP59</accession>
<evidence type="ECO:0000259" key="7">
    <source>
        <dbReference type="PROSITE" id="PS51686"/>
    </source>
</evidence>
<dbReference type="InterPro" id="IPR049560">
    <property type="entry name" value="MeTrfase_RsmB-F_NOP2_cat"/>
</dbReference>
<keyword evidence="3 6" id="KW-0808">Transferase</keyword>
<feature type="active site" description="Nucleophile" evidence="6">
    <location>
        <position position="188"/>
    </location>
</feature>
<evidence type="ECO:0000256" key="2">
    <source>
        <dbReference type="ARBA" id="ARBA00022603"/>
    </source>
</evidence>
<gene>
    <name evidence="8" type="primary">rsmB</name>
    <name evidence="8" type="ORF">RWD45_05365</name>
</gene>
<comment type="similarity">
    <text evidence="1 6">Belongs to the class I-like SAM-binding methyltransferase superfamily. RsmB/NOP family.</text>
</comment>
<dbReference type="Pfam" id="PF01189">
    <property type="entry name" value="Methyltr_RsmB-F"/>
    <property type="match status" value="1"/>
</dbReference>
<feature type="binding site" evidence="6">
    <location>
        <begin position="65"/>
        <end position="71"/>
    </location>
    <ligand>
        <name>S-adenosyl-L-methionine</name>
        <dbReference type="ChEBI" id="CHEBI:59789"/>
    </ligand>
</feature>